<dbReference type="GeneID" id="301849327"/>
<accession>A0ABP7I9D0</accession>
<protein>
    <submittedName>
        <fullName evidence="1">Uncharacterized protein</fullName>
    </submittedName>
</protein>
<dbReference type="EMBL" id="BAABCM010000004">
    <property type="protein sequence ID" value="GAA3812747.1"/>
    <property type="molecule type" value="Genomic_DNA"/>
</dbReference>
<name>A0ABP7I9D0_9PSEU</name>
<evidence type="ECO:0000313" key="2">
    <source>
        <dbReference type="Proteomes" id="UP001501624"/>
    </source>
</evidence>
<sequence>MSTVTEPETIAELIDDCADIPAELRAAHASAPRPPAPRGWAVDDACHAQVVGLEDY</sequence>
<proteinExistence type="predicted"/>
<organism evidence="1 2">
    <name type="scientific">Amycolatopsis tucumanensis</name>
    <dbReference type="NCBI Taxonomy" id="401106"/>
    <lineage>
        <taxon>Bacteria</taxon>
        <taxon>Bacillati</taxon>
        <taxon>Actinomycetota</taxon>
        <taxon>Actinomycetes</taxon>
        <taxon>Pseudonocardiales</taxon>
        <taxon>Pseudonocardiaceae</taxon>
        <taxon>Amycolatopsis</taxon>
    </lineage>
</organism>
<reference evidence="2" key="1">
    <citation type="journal article" date="2019" name="Int. J. Syst. Evol. Microbiol.">
        <title>The Global Catalogue of Microorganisms (GCM) 10K type strain sequencing project: providing services to taxonomists for standard genome sequencing and annotation.</title>
        <authorList>
            <consortium name="The Broad Institute Genomics Platform"/>
            <consortium name="The Broad Institute Genome Sequencing Center for Infectious Disease"/>
            <person name="Wu L."/>
            <person name="Ma J."/>
        </authorList>
    </citation>
    <scope>NUCLEOTIDE SEQUENCE [LARGE SCALE GENOMIC DNA]</scope>
    <source>
        <strain evidence="2">JCM 17017</strain>
    </source>
</reference>
<evidence type="ECO:0000313" key="1">
    <source>
        <dbReference type="EMBL" id="GAA3812747.1"/>
    </source>
</evidence>
<gene>
    <name evidence="1" type="ORF">GCM10022380_33200</name>
</gene>
<dbReference type="Proteomes" id="UP001501624">
    <property type="component" value="Unassembled WGS sequence"/>
</dbReference>
<dbReference type="RefSeq" id="WP_017984064.1">
    <property type="nucleotide sequence ID" value="NZ_BAABCM010000004.1"/>
</dbReference>
<comment type="caution">
    <text evidence="1">The sequence shown here is derived from an EMBL/GenBank/DDBJ whole genome shotgun (WGS) entry which is preliminary data.</text>
</comment>
<keyword evidence="2" id="KW-1185">Reference proteome</keyword>